<dbReference type="InterPro" id="IPR011663">
    <property type="entry name" value="UTRA"/>
</dbReference>
<reference evidence="6" key="2">
    <citation type="submission" date="2018-03" db="EMBL/GenBank/DDBJ databases">
        <authorList>
            <person name="Keele B.F."/>
        </authorList>
    </citation>
    <scope>NUCLEOTIDE SEQUENCE</scope>
    <source>
        <strain evidence="6">OUP21</strain>
    </source>
</reference>
<comment type="caution">
    <text evidence="6">The sequence shown here is derived from an EMBL/GenBank/DDBJ whole genome shotgun (WGS) entry which is preliminary data.</text>
</comment>
<dbReference type="InterPro" id="IPR050679">
    <property type="entry name" value="Bact_HTH_transcr_reg"/>
</dbReference>
<dbReference type="PANTHER" id="PTHR44846:SF17">
    <property type="entry name" value="GNTR-FAMILY TRANSCRIPTIONAL REGULATOR"/>
    <property type="match status" value="1"/>
</dbReference>
<proteinExistence type="predicted"/>
<dbReference type="AlphaFoldDB" id="A0A0P0N5E8"/>
<dbReference type="RefSeq" id="WP_021001162.1">
    <property type="nucleotide sequence ID" value="NZ_CP012805.1"/>
</dbReference>
<keyword evidence="2" id="KW-0238">DNA-binding</keyword>
<dbReference type="Pfam" id="PF07702">
    <property type="entry name" value="UTRA"/>
    <property type="match status" value="1"/>
</dbReference>
<feature type="domain" description="HTH gntR-type" evidence="4">
    <location>
        <begin position="3"/>
        <end position="71"/>
    </location>
</feature>
<dbReference type="InterPro" id="IPR000524">
    <property type="entry name" value="Tscrpt_reg_HTH_GntR"/>
</dbReference>
<dbReference type="InterPro" id="IPR028978">
    <property type="entry name" value="Chorismate_lyase_/UTRA_dom_sf"/>
</dbReference>
<accession>A0A0P0N5E8</accession>
<dbReference type="SMART" id="SM00866">
    <property type="entry name" value="UTRA"/>
    <property type="match status" value="1"/>
</dbReference>
<evidence type="ECO:0000313" key="5">
    <source>
        <dbReference type="EMBL" id="MDX5040497.1"/>
    </source>
</evidence>
<dbReference type="EMBL" id="JAWWVP010000006">
    <property type="protein sequence ID" value="MDX5040497.1"/>
    <property type="molecule type" value="Genomic_DNA"/>
</dbReference>
<dbReference type="InterPro" id="IPR036388">
    <property type="entry name" value="WH-like_DNA-bd_sf"/>
</dbReference>
<dbReference type="STRING" id="862971.SANR_0067"/>
<evidence type="ECO:0000313" key="6">
    <source>
        <dbReference type="EMBL" id="PRT72665.1"/>
    </source>
</evidence>
<evidence type="ECO:0000256" key="2">
    <source>
        <dbReference type="ARBA" id="ARBA00023125"/>
    </source>
</evidence>
<reference evidence="5" key="3">
    <citation type="submission" date="2023-11" db="EMBL/GenBank/DDBJ databases">
        <title>Streptococcus anginosus urogential strains.</title>
        <authorList>
            <person name="Appleberry H."/>
            <person name="Garcia-Israel J."/>
            <person name="Wolfe A."/>
            <person name="Putonti C."/>
        </authorList>
    </citation>
    <scope>NUCLEOTIDE SEQUENCE</scope>
    <source>
        <strain evidence="5">UMB1758</strain>
    </source>
</reference>
<dbReference type="CDD" id="cd07377">
    <property type="entry name" value="WHTH_GntR"/>
    <property type="match status" value="1"/>
</dbReference>
<dbReference type="eggNOG" id="COG2188">
    <property type="taxonomic scope" value="Bacteria"/>
</dbReference>
<dbReference type="SUPFAM" id="SSF46785">
    <property type="entry name" value="Winged helix' DNA-binding domain"/>
    <property type="match status" value="1"/>
</dbReference>
<dbReference type="Proteomes" id="UP000238573">
    <property type="component" value="Unassembled WGS sequence"/>
</dbReference>
<dbReference type="PANTHER" id="PTHR44846">
    <property type="entry name" value="MANNOSYL-D-GLYCERATE TRANSPORT/METABOLISM SYSTEM REPRESSOR MNGR-RELATED"/>
    <property type="match status" value="1"/>
</dbReference>
<protein>
    <submittedName>
        <fullName evidence="6">GntR family transcriptional regulator</fullName>
    </submittedName>
</protein>
<dbReference type="InterPro" id="IPR036390">
    <property type="entry name" value="WH_DNA-bd_sf"/>
</dbReference>
<dbReference type="SMART" id="SM00345">
    <property type="entry name" value="HTH_GNTR"/>
    <property type="match status" value="1"/>
</dbReference>
<dbReference type="GO" id="GO:0003700">
    <property type="term" value="F:DNA-binding transcription factor activity"/>
    <property type="evidence" value="ECO:0007669"/>
    <property type="project" value="InterPro"/>
</dbReference>
<keyword evidence="3" id="KW-0804">Transcription</keyword>
<organism evidence="6 7">
    <name type="scientific">Streptococcus anginosus</name>
    <dbReference type="NCBI Taxonomy" id="1328"/>
    <lineage>
        <taxon>Bacteria</taxon>
        <taxon>Bacillati</taxon>
        <taxon>Bacillota</taxon>
        <taxon>Bacilli</taxon>
        <taxon>Lactobacillales</taxon>
        <taxon>Streptococcaceae</taxon>
        <taxon>Streptococcus</taxon>
        <taxon>Streptococcus anginosus group</taxon>
    </lineage>
</organism>
<name>A0A0P0N5E8_STRAP</name>
<dbReference type="EMBL" id="PVSZ01000002">
    <property type="protein sequence ID" value="PRT72665.1"/>
    <property type="molecule type" value="Genomic_DNA"/>
</dbReference>
<dbReference type="GO" id="GO:0045892">
    <property type="term" value="P:negative regulation of DNA-templated transcription"/>
    <property type="evidence" value="ECO:0007669"/>
    <property type="project" value="TreeGrafter"/>
</dbReference>
<keyword evidence="1" id="KW-0805">Transcription regulation</keyword>
<evidence type="ECO:0000313" key="7">
    <source>
        <dbReference type="Proteomes" id="UP000238573"/>
    </source>
</evidence>
<sequence length="238" mass="28028">MAIPKYQYIKDELKSKIISGQFENGDKFYTEAELITMYDVSSITVVRALNELAKDGYIIRQQGKGTFVSRARKHKLVEFSDVEIFPTQNDQVTVLSIERGNDLKFLDKLDLKGHQFYYKIERLRKAKDTPYIYHQSYIPEQYINANYPDLEYYSSIYNRFKQDYHIHMNDEHFEETNEIIFPTPEAVATLLDIDTNFPTVFQVKTTQLESTGQILEYSEAYKRGDFFKIKFVSRSGNH</sequence>
<dbReference type="Gene3D" id="1.10.10.10">
    <property type="entry name" value="Winged helix-like DNA-binding domain superfamily/Winged helix DNA-binding domain"/>
    <property type="match status" value="1"/>
</dbReference>
<dbReference type="Pfam" id="PF00392">
    <property type="entry name" value="GntR"/>
    <property type="match status" value="1"/>
</dbReference>
<dbReference type="PROSITE" id="PS50949">
    <property type="entry name" value="HTH_GNTR"/>
    <property type="match status" value="1"/>
</dbReference>
<evidence type="ECO:0000259" key="4">
    <source>
        <dbReference type="PROSITE" id="PS50949"/>
    </source>
</evidence>
<dbReference type="Gene3D" id="3.40.1410.10">
    <property type="entry name" value="Chorismate lyase-like"/>
    <property type="match status" value="1"/>
</dbReference>
<gene>
    <name evidence="6" type="ORF">C6A27_01060</name>
    <name evidence="5" type="ORF">SFH28_06485</name>
</gene>
<reference evidence="6 7" key="1">
    <citation type="journal article" date="1993" name="J. Dent. Res.">
        <title>The isolation and characterization of milleri group streptococci from dental periapical abscesses.</title>
        <authorList>
            <person name="Fisher L.E."/>
            <person name="Russell R.R."/>
        </authorList>
    </citation>
    <scope>NUCLEOTIDE SEQUENCE [LARGE SCALE GENOMIC DNA]</scope>
    <source>
        <strain evidence="6 7">OUP21</strain>
    </source>
</reference>
<evidence type="ECO:0000256" key="1">
    <source>
        <dbReference type="ARBA" id="ARBA00023015"/>
    </source>
</evidence>
<dbReference type="SUPFAM" id="SSF64288">
    <property type="entry name" value="Chorismate lyase-like"/>
    <property type="match status" value="1"/>
</dbReference>
<evidence type="ECO:0000256" key="3">
    <source>
        <dbReference type="ARBA" id="ARBA00023163"/>
    </source>
</evidence>
<dbReference type="GO" id="GO:0003677">
    <property type="term" value="F:DNA binding"/>
    <property type="evidence" value="ECO:0007669"/>
    <property type="project" value="UniProtKB-KW"/>
</dbReference>